<gene>
    <name evidence="1" type="ORF">BG20_I1479</name>
</gene>
<reference evidence="1 2" key="1">
    <citation type="journal article" date="2012" name="J. Bacteriol.">
        <title>Genome Sequence of "Candidatus Nitrosoarchaeum limnia" BG20, a Low-Salinity Ammonia-Oxidizing Archaeon from the San Francisco Bay Estuary.</title>
        <authorList>
            <person name="Mosier A.C."/>
            <person name="Allen E.E."/>
            <person name="Kim M."/>
            <person name="Ferriera S."/>
            <person name="Francis C.A."/>
        </authorList>
    </citation>
    <scope>NUCLEOTIDE SEQUENCE [LARGE SCALE GENOMIC DNA]</scope>
    <source>
        <strain evidence="1 2">BG20</strain>
    </source>
</reference>
<accession>S2E427</accession>
<dbReference type="Proteomes" id="UP000014065">
    <property type="component" value="Unassembled WGS sequence"/>
</dbReference>
<protein>
    <submittedName>
        <fullName evidence="1">Uncharacterized protein</fullName>
    </submittedName>
</protein>
<dbReference type="AlphaFoldDB" id="S2E427"/>
<evidence type="ECO:0000313" key="1">
    <source>
        <dbReference type="EMBL" id="EPA05980.1"/>
    </source>
</evidence>
<organism evidence="1 2">
    <name type="scientific">Candidatus Nitrosarchaeum limnium BG20</name>
    <dbReference type="NCBI Taxonomy" id="859192"/>
    <lineage>
        <taxon>Archaea</taxon>
        <taxon>Nitrososphaerota</taxon>
        <taxon>Nitrososphaeria</taxon>
        <taxon>Nitrosopumilales</taxon>
        <taxon>Nitrosopumilaceae</taxon>
        <taxon>Nitrosarchaeum</taxon>
    </lineage>
</organism>
<name>S2E427_9ARCH</name>
<dbReference type="RefSeq" id="WP_010191145.1">
    <property type="nucleotide sequence ID" value="NZ_AHJG01000117.1"/>
</dbReference>
<keyword evidence="2" id="KW-1185">Reference proteome</keyword>
<evidence type="ECO:0000313" key="2">
    <source>
        <dbReference type="Proteomes" id="UP000014065"/>
    </source>
</evidence>
<sequence>MESKRKVPTKISKRKTIVRNCDDCTISRIVGSSDGVVIPARAFPATAKKVFTDVRENVNTLQITVTPSCPGCPCKWRSLKVGYIRVHTGHTTLKRKNLVMSWQLIEQDTLPATNPYFTIANCVATISIRQLNSDMRNGIGPFTKAIPIAIGGVVRCNGKEKEIHINIID</sequence>
<proteinExistence type="predicted"/>
<dbReference type="EMBL" id="AHJG01000117">
    <property type="protein sequence ID" value="EPA05980.1"/>
    <property type="molecule type" value="Genomic_DNA"/>
</dbReference>
<comment type="caution">
    <text evidence="1">The sequence shown here is derived from an EMBL/GenBank/DDBJ whole genome shotgun (WGS) entry which is preliminary data.</text>
</comment>